<dbReference type="Pfam" id="PF07508">
    <property type="entry name" value="Recombinase"/>
    <property type="match status" value="1"/>
</dbReference>
<evidence type="ECO:0000313" key="4">
    <source>
        <dbReference type="EMBL" id="KKR70395.1"/>
    </source>
</evidence>
<dbReference type="PANTHER" id="PTHR30461">
    <property type="entry name" value="DNA-INVERTASE FROM LAMBDOID PROPHAGE"/>
    <property type="match status" value="1"/>
</dbReference>
<keyword evidence="1" id="KW-0175">Coiled coil</keyword>
<dbReference type="CDD" id="cd00338">
    <property type="entry name" value="Ser_Recombinase"/>
    <property type="match status" value="1"/>
</dbReference>
<dbReference type="Proteomes" id="UP000034562">
    <property type="component" value="Unassembled WGS sequence"/>
</dbReference>
<dbReference type="InterPro" id="IPR006119">
    <property type="entry name" value="Resolv_N"/>
</dbReference>
<protein>
    <submittedName>
        <fullName evidence="4">Recombinase</fullName>
    </submittedName>
</protein>
<comment type="caution">
    <text evidence="4">The sequence shown here is derived from an EMBL/GenBank/DDBJ whole genome shotgun (WGS) entry which is preliminary data.</text>
</comment>
<dbReference type="Gene3D" id="3.40.50.1390">
    <property type="entry name" value="Resolvase, N-terminal catalytic domain"/>
    <property type="match status" value="1"/>
</dbReference>
<organism evidence="4 5">
    <name type="scientific">Candidatus Woesebacteria bacterium GW2011_GWA2_40_7b</name>
    <dbReference type="NCBI Taxonomy" id="1618563"/>
    <lineage>
        <taxon>Bacteria</taxon>
        <taxon>Candidatus Woeseibacteriota</taxon>
    </lineage>
</organism>
<dbReference type="InterPro" id="IPR050639">
    <property type="entry name" value="SSR_resolvase"/>
</dbReference>
<sequence>MKYIGYCRKSTDEKDKQVLSIDQQISSLKEFAKKDKLEIAEFVTEAKTAKDPGREKFAEVLKKIEAGEAEGIVSWHPDRLARNSIDGGKIIYLLDTGKLKDLKFPTFWFENTPQGKFMLNIAFGQSKYYVDNLSENIKRALHYKLKKGIWPTKAPPGYSNNLKTREIDIDPIKSKIIKKAFEMFADGNVSFVEIARFLKKFGMCGRTGKLMKIDQLKKVILTNPFYIGIMKYGGEINQGKHKLFISKDLFNKVQKQITKIERPRYKGNHFAFSGLARCGECGAAITAEKHTKLYKNGNSQTFIYYRCTKKLIPCSQKYISEQELEEQMRKNVLKLALPDSWQNDWENWLEKDKISEQKKSEANIKNLELEIKNLEIKLNLLLDGYLDGTIEAETYKAKKNELFEKKLALEDKIVRIKEKGSSWLEPFESFINQAFQAEKIVSDKNNPEELCSFGKSAGSNFNLQNRQISFTPNLGWDSVFFLCARFRSRTPSVLTSLSVPRAGLEPAWVMHPRALKALAYTISPPRLILSILLLKFTFLLRRKGSVASLLLTFD</sequence>
<dbReference type="GO" id="GO:0003677">
    <property type="term" value="F:DNA binding"/>
    <property type="evidence" value="ECO:0007669"/>
    <property type="project" value="InterPro"/>
</dbReference>
<dbReference type="InterPro" id="IPR011109">
    <property type="entry name" value="DNA_bind_recombinase_dom"/>
</dbReference>
<proteinExistence type="predicted"/>
<dbReference type="AlphaFoldDB" id="A0A0G0VEB1"/>
<gene>
    <name evidence="4" type="ORF">UU12_C0022G0005</name>
</gene>
<dbReference type="InterPro" id="IPR038109">
    <property type="entry name" value="DNA_bind_recomb_sf"/>
</dbReference>
<evidence type="ECO:0000256" key="1">
    <source>
        <dbReference type="SAM" id="Coils"/>
    </source>
</evidence>
<dbReference type="Pfam" id="PF13408">
    <property type="entry name" value="Zn_ribbon_recom"/>
    <property type="match status" value="1"/>
</dbReference>
<feature type="domain" description="Resolvase/invertase-type recombinase catalytic" evidence="2">
    <location>
        <begin position="2"/>
        <end position="148"/>
    </location>
</feature>
<evidence type="ECO:0000313" key="5">
    <source>
        <dbReference type="Proteomes" id="UP000034562"/>
    </source>
</evidence>
<accession>A0A0G0VEB1</accession>
<dbReference type="STRING" id="1618563.UU12_C0022G0005"/>
<name>A0A0G0VEB1_9BACT</name>
<dbReference type="InterPro" id="IPR036162">
    <property type="entry name" value="Resolvase-like_N_sf"/>
</dbReference>
<dbReference type="Gene3D" id="3.90.1750.20">
    <property type="entry name" value="Putative Large Serine Recombinase, Chain B, Domain 2"/>
    <property type="match status" value="1"/>
</dbReference>
<dbReference type="GO" id="GO:0000150">
    <property type="term" value="F:DNA strand exchange activity"/>
    <property type="evidence" value="ECO:0007669"/>
    <property type="project" value="InterPro"/>
</dbReference>
<dbReference type="Pfam" id="PF00239">
    <property type="entry name" value="Resolvase"/>
    <property type="match status" value="1"/>
</dbReference>
<dbReference type="InterPro" id="IPR025827">
    <property type="entry name" value="Zn_ribbon_recom_dom"/>
</dbReference>
<reference evidence="4 5" key="1">
    <citation type="journal article" date="2015" name="Nature">
        <title>rRNA introns, odd ribosomes, and small enigmatic genomes across a large radiation of phyla.</title>
        <authorList>
            <person name="Brown C.T."/>
            <person name="Hug L.A."/>
            <person name="Thomas B.C."/>
            <person name="Sharon I."/>
            <person name="Castelle C.J."/>
            <person name="Singh A."/>
            <person name="Wilkins M.J."/>
            <person name="Williams K.H."/>
            <person name="Banfield J.F."/>
        </authorList>
    </citation>
    <scope>NUCLEOTIDE SEQUENCE [LARGE SCALE GENOMIC DNA]</scope>
</reference>
<feature type="coiled-coil region" evidence="1">
    <location>
        <begin position="357"/>
        <end position="419"/>
    </location>
</feature>
<dbReference type="EMBL" id="LBZK01000022">
    <property type="protein sequence ID" value="KKR70395.1"/>
    <property type="molecule type" value="Genomic_DNA"/>
</dbReference>
<evidence type="ECO:0000259" key="2">
    <source>
        <dbReference type="PROSITE" id="PS51736"/>
    </source>
</evidence>
<dbReference type="SUPFAM" id="SSF53041">
    <property type="entry name" value="Resolvase-like"/>
    <property type="match status" value="1"/>
</dbReference>
<dbReference type="SMART" id="SM00857">
    <property type="entry name" value="Resolvase"/>
    <property type="match status" value="1"/>
</dbReference>
<dbReference type="PROSITE" id="PS51736">
    <property type="entry name" value="RECOMBINASES_3"/>
    <property type="match status" value="1"/>
</dbReference>
<dbReference type="PANTHER" id="PTHR30461:SF23">
    <property type="entry name" value="DNA RECOMBINASE-RELATED"/>
    <property type="match status" value="1"/>
</dbReference>
<evidence type="ECO:0000259" key="3">
    <source>
        <dbReference type="PROSITE" id="PS51737"/>
    </source>
</evidence>
<feature type="domain" description="Recombinase" evidence="3">
    <location>
        <begin position="155"/>
        <end position="264"/>
    </location>
</feature>
<dbReference type="PROSITE" id="PS51737">
    <property type="entry name" value="RECOMBINASE_DNA_BIND"/>
    <property type="match status" value="1"/>
</dbReference>